<proteinExistence type="predicted"/>
<name>A0A5J4QQX8_9ZZZZ</name>
<dbReference type="EC" id="4.3.3.7" evidence="1"/>
<evidence type="ECO:0000313" key="1">
    <source>
        <dbReference type="EMBL" id="KAA6323451.1"/>
    </source>
</evidence>
<dbReference type="GO" id="GO:0008840">
    <property type="term" value="F:4-hydroxy-tetrahydrodipicolinate synthase activity"/>
    <property type="evidence" value="ECO:0007669"/>
    <property type="project" value="UniProtKB-EC"/>
</dbReference>
<dbReference type="InterPro" id="IPR013785">
    <property type="entry name" value="Aldolase_TIM"/>
</dbReference>
<keyword evidence="1" id="KW-0456">Lyase</keyword>
<sequence>KPDFLVFSAYDNNFAYNILSGGNGCVGILPNIAPKLFSDWAKAARTKDFNTFAEIQKKVDRLMDILWVHAPFLATTKAVLVDKGIFAQDVMTFPFLSFPESKRQELRTFMKEFE</sequence>
<reference evidence="1" key="1">
    <citation type="submission" date="2019-03" db="EMBL/GenBank/DDBJ databases">
        <title>Single cell metagenomics reveals metabolic interactions within the superorganism composed of flagellate Streblomastix strix and complex community of Bacteroidetes bacteria on its surface.</title>
        <authorList>
            <person name="Treitli S.C."/>
            <person name="Kolisko M."/>
            <person name="Husnik F."/>
            <person name="Keeling P."/>
            <person name="Hampl V."/>
        </authorList>
    </citation>
    <scope>NUCLEOTIDE SEQUENCE</scope>
    <source>
        <strain evidence="1">STM</strain>
    </source>
</reference>
<protein>
    <submittedName>
        <fullName evidence="1">4-hydroxy-tetrahydrodipicolinate synthase</fullName>
        <ecNumber evidence="1">4.3.3.7</ecNumber>
    </submittedName>
</protein>
<feature type="non-terminal residue" evidence="1">
    <location>
        <position position="1"/>
    </location>
</feature>
<dbReference type="InterPro" id="IPR002220">
    <property type="entry name" value="DapA-like"/>
</dbReference>
<organism evidence="1">
    <name type="scientific">termite gut metagenome</name>
    <dbReference type="NCBI Taxonomy" id="433724"/>
    <lineage>
        <taxon>unclassified sequences</taxon>
        <taxon>metagenomes</taxon>
        <taxon>organismal metagenomes</taxon>
    </lineage>
</organism>
<dbReference type="AlphaFoldDB" id="A0A5J4QQX8"/>
<dbReference type="Pfam" id="PF00701">
    <property type="entry name" value="DHDPS"/>
    <property type="match status" value="1"/>
</dbReference>
<gene>
    <name evidence="1" type="ORF">EZS27_027114</name>
</gene>
<dbReference type="EMBL" id="SNRY01002803">
    <property type="protein sequence ID" value="KAA6323451.1"/>
    <property type="molecule type" value="Genomic_DNA"/>
</dbReference>
<dbReference type="Gene3D" id="3.20.20.70">
    <property type="entry name" value="Aldolase class I"/>
    <property type="match status" value="1"/>
</dbReference>
<comment type="caution">
    <text evidence="1">The sequence shown here is derived from an EMBL/GenBank/DDBJ whole genome shotgun (WGS) entry which is preliminary data.</text>
</comment>
<dbReference type="SUPFAM" id="SSF51569">
    <property type="entry name" value="Aldolase"/>
    <property type="match status" value="1"/>
</dbReference>
<accession>A0A5J4QQX8</accession>